<sequence>MTTLQIYQSIWSLRRPSRTRPRDKPMTVLCLGMPRTGTESIKAALEELGYPTYHGFEPARNPGDCVVWCDLMERKESGRALPLTAKDFDQVLGLVQAVSDTPSICFADELIEAYPDAKIILNHRLNIDAWQDSIASVVEGNKSFIGWFKRVLVLFSPELFWLNQHVNRIDLDGLWNRNIVKNSLTTYKAHYAHLSKVAPPERTLKWSVHDGWAPLCEFLGKPIPNTPFPHKNTRDEQHRVLTETLMPYARKGLLLAAGYGGS</sequence>
<dbReference type="InterPro" id="IPR027417">
    <property type="entry name" value="P-loop_NTPase"/>
</dbReference>
<dbReference type="PhylomeDB" id="B8LZP9"/>
<dbReference type="HOGENOM" id="CLU_061199_0_1_1"/>
<dbReference type="RefSeq" id="XP_002479435.1">
    <property type="nucleotide sequence ID" value="XM_002479390.1"/>
</dbReference>
<dbReference type="PANTHER" id="PTHR36978">
    <property type="entry name" value="P-LOOP CONTAINING NUCLEOTIDE TRIPHOSPHATE HYDROLASE"/>
    <property type="match status" value="1"/>
</dbReference>
<proteinExistence type="predicted"/>
<evidence type="ECO:0000313" key="2">
    <source>
        <dbReference type="Proteomes" id="UP000001745"/>
    </source>
</evidence>
<dbReference type="AlphaFoldDB" id="B8LZP9"/>
<dbReference type="Gene3D" id="3.40.50.300">
    <property type="entry name" value="P-loop containing nucleotide triphosphate hydrolases"/>
    <property type="match status" value="1"/>
</dbReference>
<dbReference type="PANTHER" id="PTHR36978:SF8">
    <property type="entry name" value="NAD DEPENDENT EPIMERASE_DEHYDRATASE"/>
    <property type="match status" value="1"/>
</dbReference>
<organism evidence="1 2">
    <name type="scientific">Talaromyces stipitatus (strain ATCC 10500 / CBS 375.48 / QM 6759 / NRRL 1006)</name>
    <name type="common">Penicillium stipitatum</name>
    <dbReference type="NCBI Taxonomy" id="441959"/>
    <lineage>
        <taxon>Eukaryota</taxon>
        <taxon>Fungi</taxon>
        <taxon>Dikarya</taxon>
        <taxon>Ascomycota</taxon>
        <taxon>Pezizomycotina</taxon>
        <taxon>Eurotiomycetes</taxon>
        <taxon>Eurotiomycetidae</taxon>
        <taxon>Eurotiales</taxon>
        <taxon>Trichocomaceae</taxon>
        <taxon>Talaromyces</taxon>
        <taxon>Talaromyces sect. Talaromyces</taxon>
    </lineage>
</organism>
<keyword evidence="2" id="KW-1185">Reference proteome</keyword>
<dbReference type="OMA" id="WVYEQHS"/>
<dbReference type="GeneID" id="8109502"/>
<reference evidence="2" key="1">
    <citation type="journal article" date="2015" name="Genome Announc.">
        <title>Genome sequence of the AIDS-associated pathogen Penicillium marneffei (ATCC18224) and its near taxonomic relative Talaromyces stipitatus (ATCC10500).</title>
        <authorList>
            <person name="Nierman W.C."/>
            <person name="Fedorova-Abrams N.D."/>
            <person name="Andrianopoulos A."/>
        </authorList>
    </citation>
    <scope>NUCLEOTIDE SEQUENCE [LARGE SCALE GENOMIC DNA]</scope>
    <source>
        <strain evidence="2">ATCC 10500 / CBS 375.48 / QM 6759 / NRRL 1006</strain>
    </source>
</reference>
<dbReference type="STRING" id="441959.B8LZP9"/>
<dbReference type="InterPro" id="IPR040632">
    <property type="entry name" value="Sulfotransfer_4"/>
</dbReference>
<evidence type="ECO:0000313" key="1">
    <source>
        <dbReference type="EMBL" id="EED22472.1"/>
    </source>
</evidence>
<gene>
    <name evidence="1" type="ORF">TSTA_097210</name>
</gene>
<dbReference type="Proteomes" id="UP000001745">
    <property type="component" value="Unassembled WGS sequence"/>
</dbReference>
<dbReference type="Pfam" id="PF17784">
    <property type="entry name" value="Sulfotransfer_4"/>
    <property type="match status" value="1"/>
</dbReference>
<dbReference type="eggNOG" id="ENOG502RY50">
    <property type="taxonomic scope" value="Eukaryota"/>
</dbReference>
<protein>
    <recommendedName>
        <fullName evidence="3">NAD dependent epimerase/dehydratase</fullName>
    </recommendedName>
</protein>
<evidence type="ECO:0008006" key="3">
    <source>
        <dbReference type="Google" id="ProtNLM"/>
    </source>
</evidence>
<dbReference type="VEuPathDB" id="FungiDB:TSTA_097210"/>
<dbReference type="InParanoid" id="B8LZP9"/>
<dbReference type="SUPFAM" id="SSF52540">
    <property type="entry name" value="P-loop containing nucleoside triphosphate hydrolases"/>
    <property type="match status" value="1"/>
</dbReference>
<dbReference type="EMBL" id="EQ962653">
    <property type="protein sequence ID" value="EED22472.1"/>
    <property type="molecule type" value="Genomic_DNA"/>
</dbReference>
<dbReference type="OrthoDB" id="408152at2759"/>
<name>B8LZP9_TALSN</name>
<accession>B8LZP9</accession>